<proteinExistence type="predicted"/>
<comment type="caution">
    <text evidence="2">The sequence shown here is derived from an EMBL/GenBank/DDBJ whole genome shotgun (WGS) entry which is preliminary data.</text>
</comment>
<dbReference type="PANTHER" id="PTHR34351:SF1">
    <property type="entry name" value="SLR1927 PROTEIN"/>
    <property type="match status" value="1"/>
</dbReference>
<dbReference type="EMBL" id="DWWU01000041">
    <property type="protein sequence ID" value="HJC16139.1"/>
    <property type="molecule type" value="Genomic_DNA"/>
</dbReference>
<evidence type="ECO:0000313" key="3">
    <source>
        <dbReference type="Proteomes" id="UP000823849"/>
    </source>
</evidence>
<reference evidence="2" key="2">
    <citation type="submission" date="2021-04" db="EMBL/GenBank/DDBJ databases">
        <authorList>
            <person name="Gilroy R."/>
        </authorList>
    </citation>
    <scope>NUCLEOTIDE SEQUENCE</scope>
    <source>
        <strain evidence="2">CHK185-5351</strain>
    </source>
</reference>
<gene>
    <name evidence="2" type="ORF">H9705_10060</name>
</gene>
<organism evidence="2 3">
    <name type="scientific">Candidatus Fusicatenibacter intestinigallinarum</name>
    <dbReference type="NCBI Taxonomy" id="2838598"/>
    <lineage>
        <taxon>Bacteria</taxon>
        <taxon>Bacillati</taxon>
        <taxon>Bacillota</taxon>
        <taxon>Clostridia</taxon>
        <taxon>Lachnospirales</taxon>
        <taxon>Lachnospiraceae</taxon>
        <taxon>Fusicatenibacter</taxon>
    </lineage>
</organism>
<protein>
    <submittedName>
        <fullName evidence="2">DUF58 domain-containing protein</fullName>
    </submittedName>
</protein>
<evidence type="ECO:0000259" key="1">
    <source>
        <dbReference type="Pfam" id="PF01882"/>
    </source>
</evidence>
<accession>A0A9D2SNW7</accession>
<reference evidence="2" key="1">
    <citation type="journal article" date="2021" name="PeerJ">
        <title>Extensive microbial diversity within the chicken gut microbiome revealed by metagenomics and culture.</title>
        <authorList>
            <person name="Gilroy R."/>
            <person name="Ravi A."/>
            <person name="Getino M."/>
            <person name="Pursley I."/>
            <person name="Horton D.L."/>
            <person name="Alikhan N.F."/>
            <person name="Baker D."/>
            <person name="Gharbi K."/>
            <person name="Hall N."/>
            <person name="Watson M."/>
            <person name="Adriaenssens E.M."/>
            <person name="Foster-Nyarko E."/>
            <person name="Jarju S."/>
            <person name="Secka A."/>
            <person name="Antonio M."/>
            <person name="Oren A."/>
            <person name="Chaudhuri R.R."/>
            <person name="La Ragione R."/>
            <person name="Hildebrand F."/>
            <person name="Pallen M.J."/>
        </authorList>
    </citation>
    <scope>NUCLEOTIDE SEQUENCE</scope>
    <source>
        <strain evidence="2">CHK185-5351</strain>
    </source>
</reference>
<dbReference type="Pfam" id="PF01882">
    <property type="entry name" value="DUF58"/>
    <property type="match status" value="1"/>
</dbReference>
<sequence>MKKVVFAFLLLGVYYVAGMYGSPALMVLFLTQLLLMTVMFFLAMYLKRSLTVTFAETLLFAEKGQTLVWNLKTWNKGRLPVSRFAVRFRIRSPGTGRGTRKKIYGDSDCGEGMLSARYLPGHCGKLIFQAEKVRVYDYLSLFSGRKHLKDQMEVLVFPQRCVMKIHMEAGLPENEVSVDRNSFAAGNDYGEIRQIREYRPGDSVRHIHWNQTARSGQLWVKEYQEESGSRMHLFLDLREAPECSPAEMDAFYTALYALLSGLLECMAAVHVFWNEAEGMSEAEIRDDAGCRELFARLYDCAGRGISGNSSQPGAEPENTMRLTVGLSLYAGNRLIRRFSRENLQEELAQEVFITAWQD</sequence>
<name>A0A9D2SNW7_9FIRM</name>
<feature type="domain" description="DUF58" evidence="1">
    <location>
        <begin position="194"/>
        <end position="239"/>
    </location>
</feature>
<evidence type="ECO:0000313" key="2">
    <source>
        <dbReference type="EMBL" id="HJC16139.1"/>
    </source>
</evidence>
<dbReference type="PANTHER" id="PTHR34351">
    <property type="entry name" value="SLR1927 PROTEIN-RELATED"/>
    <property type="match status" value="1"/>
</dbReference>
<dbReference type="AlphaFoldDB" id="A0A9D2SNW7"/>
<dbReference type="InterPro" id="IPR002881">
    <property type="entry name" value="DUF58"/>
</dbReference>
<dbReference type="Proteomes" id="UP000823849">
    <property type="component" value="Unassembled WGS sequence"/>
</dbReference>